<comment type="caution">
    <text evidence="2">The sequence shown here is derived from an EMBL/GenBank/DDBJ whole genome shotgun (WGS) entry which is preliminary data.</text>
</comment>
<feature type="region of interest" description="Disordered" evidence="1">
    <location>
        <begin position="1"/>
        <end position="41"/>
    </location>
</feature>
<accession>A0ABU0QKM8</accession>
<sequence>MEIMQSGEQGAHRISMSVTQFTDMEDQELATTPPTGERPQE</sequence>
<dbReference type="Proteomes" id="UP001232755">
    <property type="component" value="Unassembled WGS sequence"/>
</dbReference>
<evidence type="ECO:0000256" key="1">
    <source>
        <dbReference type="SAM" id="MobiDB-lite"/>
    </source>
</evidence>
<evidence type="ECO:0000313" key="2">
    <source>
        <dbReference type="EMBL" id="MDQ0747933.1"/>
    </source>
</evidence>
<dbReference type="RefSeq" id="WP_307174736.1">
    <property type="nucleotide sequence ID" value="NZ_JAUSYP010000001.1"/>
</dbReference>
<evidence type="ECO:0000313" key="3">
    <source>
        <dbReference type="Proteomes" id="UP001232755"/>
    </source>
</evidence>
<gene>
    <name evidence="2" type="ORF">QF034_002164</name>
</gene>
<reference evidence="2 3" key="1">
    <citation type="submission" date="2023-07" db="EMBL/GenBank/DDBJ databases">
        <title>Comparative genomics of wheat-associated soil bacteria to identify genetic determinants of phenazine resistance.</title>
        <authorList>
            <person name="Mouncey N."/>
        </authorList>
    </citation>
    <scope>NUCLEOTIDE SEQUENCE [LARGE SCALE GENOMIC DNA]</scope>
    <source>
        <strain evidence="2 3">B3I12</strain>
    </source>
</reference>
<name>A0ABU0QKM8_9ACTN</name>
<dbReference type="EMBL" id="JAUSYP010000001">
    <property type="protein sequence ID" value="MDQ0747933.1"/>
    <property type="molecule type" value="Genomic_DNA"/>
</dbReference>
<proteinExistence type="predicted"/>
<keyword evidence="3" id="KW-1185">Reference proteome</keyword>
<organism evidence="2 3">
    <name type="scientific">Streptomyces africanus</name>
    <dbReference type="NCBI Taxonomy" id="231024"/>
    <lineage>
        <taxon>Bacteria</taxon>
        <taxon>Bacillati</taxon>
        <taxon>Actinomycetota</taxon>
        <taxon>Actinomycetes</taxon>
        <taxon>Kitasatosporales</taxon>
        <taxon>Streptomycetaceae</taxon>
        <taxon>Streptomyces</taxon>
    </lineage>
</organism>
<protein>
    <submittedName>
        <fullName evidence="2">Uncharacterized protein</fullName>
    </submittedName>
</protein>